<dbReference type="EMBL" id="BKCJ010307031">
    <property type="protein sequence ID" value="GEZ66333.1"/>
    <property type="molecule type" value="Genomic_DNA"/>
</dbReference>
<dbReference type="Pfam" id="PF00954">
    <property type="entry name" value="S_locus_glycop"/>
    <property type="match status" value="1"/>
</dbReference>
<gene>
    <name evidence="6" type="ORF">Tci_538306</name>
</gene>
<comment type="caution">
    <text evidence="6">The sequence shown here is derived from an EMBL/GenBank/DDBJ whole genome shotgun (WGS) entry which is preliminary data.</text>
</comment>
<dbReference type="SMART" id="SM00108">
    <property type="entry name" value="B_lectin"/>
    <property type="match status" value="1"/>
</dbReference>
<feature type="chain" id="PRO_5025682101" evidence="4">
    <location>
        <begin position="20"/>
        <end position="372"/>
    </location>
</feature>
<evidence type="ECO:0000259" key="5">
    <source>
        <dbReference type="PROSITE" id="PS50927"/>
    </source>
</evidence>
<dbReference type="Gene3D" id="2.90.10.10">
    <property type="entry name" value="Bulb-type lectin domain"/>
    <property type="match status" value="1"/>
</dbReference>
<dbReference type="GO" id="GO:0016301">
    <property type="term" value="F:kinase activity"/>
    <property type="evidence" value="ECO:0007669"/>
    <property type="project" value="UniProtKB-KW"/>
</dbReference>
<dbReference type="InterPro" id="IPR000858">
    <property type="entry name" value="S_locus_glycoprot_dom"/>
</dbReference>
<keyword evidence="6" id="KW-0418">Kinase</keyword>
<name>A0A699IIN7_TANCI</name>
<evidence type="ECO:0000256" key="1">
    <source>
        <dbReference type="ARBA" id="ARBA00022729"/>
    </source>
</evidence>
<dbReference type="PROSITE" id="PS50927">
    <property type="entry name" value="BULB_LECTIN"/>
    <property type="match status" value="1"/>
</dbReference>
<protein>
    <submittedName>
        <fullName evidence="6">G-type lectin S-receptor-like serine/threonine-protein kinase At4g27290</fullName>
    </submittedName>
</protein>
<dbReference type="AlphaFoldDB" id="A0A699IIN7"/>
<keyword evidence="6" id="KW-0430">Lectin</keyword>
<feature type="signal peptide" evidence="4">
    <location>
        <begin position="1"/>
        <end position="19"/>
    </location>
</feature>
<evidence type="ECO:0000256" key="2">
    <source>
        <dbReference type="ARBA" id="ARBA00023157"/>
    </source>
</evidence>
<dbReference type="InterPro" id="IPR036426">
    <property type="entry name" value="Bulb-type_lectin_dom_sf"/>
</dbReference>
<dbReference type="PANTHER" id="PTHR32444:SF186">
    <property type="entry name" value="BULB-TYPE LECTIN DOMAIN-CONTAINING PROTEIN"/>
    <property type="match status" value="1"/>
</dbReference>
<dbReference type="InterPro" id="IPR001480">
    <property type="entry name" value="Bulb-type_lectin_dom"/>
</dbReference>
<keyword evidence="6" id="KW-0675">Receptor</keyword>
<accession>A0A699IIN7</accession>
<proteinExistence type="predicted"/>
<dbReference type="CDD" id="cd00028">
    <property type="entry name" value="B_lectin"/>
    <property type="match status" value="1"/>
</dbReference>
<keyword evidence="3" id="KW-0325">Glycoprotein</keyword>
<dbReference type="GO" id="GO:0048544">
    <property type="term" value="P:recognition of pollen"/>
    <property type="evidence" value="ECO:0007669"/>
    <property type="project" value="InterPro"/>
</dbReference>
<dbReference type="GO" id="GO:0030246">
    <property type="term" value="F:carbohydrate binding"/>
    <property type="evidence" value="ECO:0007669"/>
    <property type="project" value="UniProtKB-KW"/>
</dbReference>
<reference evidence="6" key="1">
    <citation type="journal article" date="2019" name="Sci. Rep.">
        <title>Draft genome of Tanacetum cinerariifolium, the natural source of mosquito coil.</title>
        <authorList>
            <person name="Yamashiro T."/>
            <person name="Shiraishi A."/>
            <person name="Satake H."/>
            <person name="Nakayama K."/>
        </authorList>
    </citation>
    <scope>NUCLEOTIDE SEQUENCE</scope>
</reference>
<evidence type="ECO:0000313" key="6">
    <source>
        <dbReference type="EMBL" id="GEZ66333.1"/>
    </source>
</evidence>
<dbReference type="PANTHER" id="PTHR32444">
    <property type="entry name" value="BULB-TYPE LECTIN DOMAIN-CONTAINING PROTEIN"/>
    <property type="match status" value="1"/>
</dbReference>
<keyword evidence="2" id="KW-1015">Disulfide bond</keyword>
<organism evidence="6">
    <name type="scientific">Tanacetum cinerariifolium</name>
    <name type="common">Dalmatian daisy</name>
    <name type="synonym">Chrysanthemum cinerariifolium</name>
    <dbReference type="NCBI Taxonomy" id="118510"/>
    <lineage>
        <taxon>Eukaryota</taxon>
        <taxon>Viridiplantae</taxon>
        <taxon>Streptophyta</taxon>
        <taxon>Embryophyta</taxon>
        <taxon>Tracheophyta</taxon>
        <taxon>Spermatophyta</taxon>
        <taxon>Magnoliopsida</taxon>
        <taxon>eudicotyledons</taxon>
        <taxon>Gunneridae</taxon>
        <taxon>Pentapetalae</taxon>
        <taxon>asterids</taxon>
        <taxon>campanulids</taxon>
        <taxon>Asterales</taxon>
        <taxon>Asteraceae</taxon>
        <taxon>Asteroideae</taxon>
        <taxon>Anthemideae</taxon>
        <taxon>Anthemidinae</taxon>
        <taxon>Tanacetum</taxon>
    </lineage>
</organism>
<evidence type="ECO:0000256" key="3">
    <source>
        <dbReference type="ARBA" id="ARBA00023180"/>
    </source>
</evidence>
<dbReference type="SUPFAM" id="SSF51110">
    <property type="entry name" value="alpha-D-mannose-specific plant lectins"/>
    <property type="match status" value="1"/>
</dbReference>
<keyword evidence="1 4" id="KW-0732">Signal</keyword>
<feature type="domain" description="Bulb-type lectin" evidence="5">
    <location>
        <begin position="28"/>
        <end position="157"/>
    </location>
</feature>
<evidence type="ECO:0000256" key="4">
    <source>
        <dbReference type="SAM" id="SignalP"/>
    </source>
</evidence>
<keyword evidence="6" id="KW-0808">Transferase</keyword>
<sequence length="372" mass="41860">MAGACFWLFAAIYIYTSNASSITSIATSKSHASITHLPEGETLVSPNQRFEMGFFCPSNPCKDVKFVGIWYKNISPLTIVWVANRRRPIPKPSSGVHFLVNDSGVLSIQDGSKRVIWRILLKGYAPTTSRKPFMQLLNSGNFVVRDCDNSSCGEYIWESFNHPGDTLLPGMDLSLDYGSRQRYRAITSWRKKDDPSDGDFKFGFDTSVQSPQLVLKKENGVRLSRWGPWDGQKFSGMNSLMDNPILSPTLRFDNDEASLNFAALNDSFLIRLVLTPLGSLQFFWWKSKNEGWLTILTLNKDNCDRIGSCGSYGICYSDDPSCRCLEQGFMAISSIDWCGFDCSSGCKRKHDLITRLPLPKNFILVYFNGLLS</sequence>
<dbReference type="Pfam" id="PF01453">
    <property type="entry name" value="B_lectin"/>
    <property type="match status" value="1"/>
</dbReference>